<protein>
    <submittedName>
        <fullName evidence="2">Uncharacterized protein</fullName>
    </submittedName>
</protein>
<evidence type="ECO:0000313" key="2">
    <source>
        <dbReference type="EMBL" id="OGD09465.1"/>
    </source>
</evidence>
<gene>
    <name evidence="2" type="ORF">A2397_02140</name>
</gene>
<feature type="chain" id="PRO_5009516050" evidence="1">
    <location>
        <begin position="20"/>
        <end position="448"/>
    </location>
</feature>
<evidence type="ECO:0000256" key="1">
    <source>
        <dbReference type="SAM" id="SignalP"/>
    </source>
</evidence>
<dbReference type="AlphaFoldDB" id="A0A1F4ZSV0"/>
<dbReference type="Proteomes" id="UP000176424">
    <property type="component" value="Unassembled WGS sequence"/>
</dbReference>
<evidence type="ECO:0000313" key="3">
    <source>
        <dbReference type="Proteomes" id="UP000176424"/>
    </source>
</evidence>
<reference evidence="2 3" key="1">
    <citation type="journal article" date="2016" name="Nat. Commun.">
        <title>Thousands of microbial genomes shed light on interconnected biogeochemical processes in an aquifer system.</title>
        <authorList>
            <person name="Anantharaman K."/>
            <person name="Brown C.T."/>
            <person name="Hug L.A."/>
            <person name="Sharon I."/>
            <person name="Castelle C.J."/>
            <person name="Probst A.J."/>
            <person name="Thomas B.C."/>
            <person name="Singh A."/>
            <person name="Wilkins M.J."/>
            <person name="Karaoz U."/>
            <person name="Brodie E.L."/>
            <person name="Williams K.H."/>
            <person name="Hubbard S.S."/>
            <person name="Banfield J.F."/>
        </authorList>
    </citation>
    <scope>NUCLEOTIDE SEQUENCE [LARGE SCALE GENOMIC DNA]</scope>
</reference>
<comment type="caution">
    <text evidence="2">The sequence shown here is derived from an EMBL/GenBank/DDBJ whole genome shotgun (WGS) entry which is preliminary data.</text>
</comment>
<feature type="signal peptide" evidence="1">
    <location>
        <begin position="1"/>
        <end position="19"/>
    </location>
</feature>
<sequence>MKLNKLVRLMLASSVFIMAAKCGGPTATAIPDKAPTDLINASSDSVQPASQPAIENVNPEPVLDLKTPICRVEIPAGVTNPWQFATDSIRTLCGVDVTLEQVLRMNFGWEINPNGGIYDFFVAPPQSGEIHHYYTWSTAVSRESGSIVFARDDGVVVGNSATLMWQALTCNGTLTSSPWQPTTDDSETSIFWCDSFPENEEVIAFEANDTSVATIASLAYKTVGYEFITDGAVVVLSRVFVLASIATLLSSDAGPELLGPPLTAASLSEAVWMSTRHGSPLPGWGDQLGNESEQVIKAALTAATVCSAGYCLHKKGDGHSNGSVRIYAGVDATNRQQAHVAVLLIVNKYVWFTVLSAPVRPLGYLCPPGGCIRIDSQSFFNPKDLLWNCAWILSNKDWNGHGASPESTWLEVGQGWQWWEATRAKYSPLYEITEIPLPDLRPENLFKR</sequence>
<dbReference type="EMBL" id="MEXR01000032">
    <property type="protein sequence ID" value="OGD09465.1"/>
    <property type="molecule type" value="Genomic_DNA"/>
</dbReference>
<proteinExistence type="predicted"/>
<organism evidence="2 3">
    <name type="scientific">Candidatus Amesbacteria bacterium RIFOXYB1_FULL_44_23</name>
    <dbReference type="NCBI Taxonomy" id="1797263"/>
    <lineage>
        <taxon>Bacteria</taxon>
        <taxon>Candidatus Amesiibacteriota</taxon>
    </lineage>
</organism>
<keyword evidence="1" id="KW-0732">Signal</keyword>
<accession>A0A1F4ZSV0</accession>
<name>A0A1F4ZSV0_9BACT</name>